<protein>
    <submittedName>
        <fullName evidence="1">Uncharacterized protein</fullName>
    </submittedName>
</protein>
<evidence type="ECO:0000313" key="1">
    <source>
        <dbReference type="EMBL" id="KAF6496142.1"/>
    </source>
</evidence>
<proteinExistence type="predicted"/>
<dbReference type="Proteomes" id="UP000593571">
    <property type="component" value="Unassembled WGS sequence"/>
</dbReference>
<evidence type="ECO:0000313" key="2">
    <source>
        <dbReference type="Proteomes" id="UP000593571"/>
    </source>
</evidence>
<dbReference type="EMBL" id="JACASE010000002">
    <property type="protein sequence ID" value="KAF6496142.1"/>
    <property type="molecule type" value="Genomic_DNA"/>
</dbReference>
<dbReference type="AlphaFoldDB" id="A0A7J8JJ71"/>
<gene>
    <name evidence="1" type="ORF">HJG63_010371</name>
</gene>
<sequence length="129" mass="13657">MGGWQLAPALLHWLTQSPRWPQCARLSVCACGPERLPPTTPVTRDSCMSWTAEEATRPAFSSYPLSLLPPLPATWAQDPLALLPTVQCPPSLWGPATGLGLGARGHRGASPCQTSLLLCPPPPEALAQG</sequence>
<organism evidence="1 2">
    <name type="scientific">Rousettus aegyptiacus</name>
    <name type="common">Egyptian fruit bat</name>
    <name type="synonym">Pteropus aegyptiacus</name>
    <dbReference type="NCBI Taxonomy" id="9407"/>
    <lineage>
        <taxon>Eukaryota</taxon>
        <taxon>Metazoa</taxon>
        <taxon>Chordata</taxon>
        <taxon>Craniata</taxon>
        <taxon>Vertebrata</taxon>
        <taxon>Euteleostomi</taxon>
        <taxon>Mammalia</taxon>
        <taxon>Eutheria</taxon>
        <taxon>Laurasiatheria</taxon>
        <taxon>Chiroptera</taxon>
        <taxon>Yinpterochiroptera</taxon>
        <taxon>Pteropodoidea</taxon>
        <taxon>Pteropodidae</taxon>
        <taxon>Rousettinae</taxon>
        <taxon>Rousettus</taxon>
    </lineage>
</organism>
<accession>A0A7J8JJ71</accession>
<name>A0A7J8JJ71_ROUAE</name>
<keyword evidence="2" id="KW-1185">Reference proteome</keyword>
<reference evidence="1 2" key="1">
    <citation type="journal article" date="2020" name="Nature">
        <title>Six reference-quality genomes reveal evolution of bat adaptations.</title>
        <authorList>
            <person name="Jebb D."/>
            <person name="Huang Z."/>
            <person name="Pippel M."/>
            <person name="Hughes G.M."/>
            <person name="Lavrichenko K."/>
            <person name="Devanna P."/>
            <person name="Winkler S."/>
            <person name="Jermiin L.S."/>
            <person name="Skirmuntt E.C."/>
            <person name="Katzourakis A."/>
            <person name="Burkitt-Gray L."/>
            <person name="Ray D.A."/>
            <person name="Sullivan K.A.M."/>
            <person name="Roscito J.G."/>
            <person name="Kirilenko B.M."/>
            <person name="Davalos L.M."/>
            <person name="Corthals A.P."/>
            <person name="Power M.L."/>
            <person name="Jones G."/>
            <person name="Ransome R.D."/>
            <person name="Dechmann D.K.N."/>
            <person name="Locatelli A.G."/>
            <person name="Puechmaille S.J."/>
            <person name="Fedrigo O."/>
            <person name="Jarvis E.D."/>
            <person name="Hiller M."/>
            <person name="Vernes S.C."/>
            <person name="Myers E.W."/>
            <person name="Teeling E.C."/>
        </authorList>
    </citation>
    <scope>NUCLEOTIDE SEQUENCE [LARGE SCALE GENOMIC DNA]</scope>
    <source>
        <strain evidence="1">MRouAeg1</strain>
        <tissue evidence="1">Muscle</tissue>
    </source>
</reference>
<comment type="caution">
    <text evidence="1">The sequence shown here is derived from an EMBL/GenBank/DDBJ whole genome shotgun (WGS) entry which is preliminary data.</text>
</comment>